<name>A0A6N8JE22_9BACT</name>
<keyword evidence="2" id="KW-1185">Reference proteome</keyword>
<organism evidence="1 2">
    <name type="scientific">Chitinophaga oryziterrae</name>
    <dbReference type="NCBI Taxonomy" id="1031224"/>
    <lineage>
        <taxon>Bacteria</taxon>
        <taxon>Pseudomonadati</taxon>
        <taxon>Bacteroidota</taxon>
        <taxon>Chitinophagia</taxon>
        <taxon>Chitinophagales</taxon>
        <taxon>Chitinophagaceae</taxon>
        <taxon>Chitinophaga</taxon>
    </lineage>
</organism>
<protein>
    <recommendedName>
        <fullName evidence="3">RNA polymerase sigma-70 region 2 domain-containing protein</fullName>
    </recommendedName>
</protein>
<reference evidence="1 2" key="1">
    <citation type="submission" date="2019-12" db="EMBL/GenBank/DDBJ databases">
        <title>The draft genomic sequence of strain Chitinophaga oryziterrae JCM 16595.</title>
        <authorList>
            <person name="Zhang X."/>
        </authorList>
    </citation>
    <scope>NUCLEOTIDE SEQUENCE [LARGE SCALE GENOMIC DNA]</scope>
    <source>
        <strain evidence="1 2">JCM 16595</strain>
    </source>
</reference>
<dbReference type="GO" id="GO:0006352">
    <property type="term" value="P:DNA-templated transcription initiation"/>
    <property type="evidence" value="ECO:0007669"/>
    <property type="project" value="InterPro"/>
</dbReference>
<proteinExistence type="predicted"/>
<gene>
    <name evidence="1" type="ORF">GO495_23035</name>
</gene>
<dbReference type="Gene3D" id="1.10.1740.10">
    <property type="match status" value="1"/>
</dbReference>
<dbReference type="SUPFAM" id="SSF88946">
    <property type="entry name" value="Sigma2 domain of RNA polymerase sigma factors"/>
    <property type="match status" value="1"/>
</dbReference>
<dbReference type="OrthoDB" id="667576at2"/>
<dbReference type="InterPro" id="IPR013325">
    <property type="entry name" value="RNA_pol_sigma_r2"/>
</dbReference>
<dbReference type="AlphaFoldDB" id="A0A6N8JE22"/>
<evidence type="ECO:0000313" key="1">
    <source>
        <dbReference type="EMBL" id="MVT43493.1"/>
    </source>
</evidence>
<accession>A0A6N8JE22</accession>
<evidence type="ECO:0008006" key="3">
    <source>
        <dbReference type="Google" id="ProtNLM"/>
    </source>
</evidence>
<comment type="caution">
    <text evidence="1">The sequence shown here is derived from an EMBL/GenBank/DDBJ whole genome shotgun (WGS) entry which is preliminary data.</text>
</comment>
<dbReference type="Proteomes" id="UP000468388">
    <property type="component" value="Unassembled WGS sequence"/>
</dbReference>
<dbReference type="EMBL" id="WRXO01000008">
    <property type="protein sequence ID" value="MVT43493.1"/>
    <property type="molecule type" value="Genomic_DNA"/>
</dbReference>
<sequence>MQTSEDTAMLSALKDNNLDAYQYFFMKYYKPLCVKACQMLGDMEKAKEMVQGLFIEVWRTGAYRKIDHSPGGFFYQLVCQECSHLQAYTERQKVQCPPCKTGPALIPQALHPQLLV</sequence>
<evidence type="ECO:0000313" key="2">
    <source>
        <dbReference type="Proteomes" id="UP000468388"/>
    </source>
</evidence>
<dbReference type="GO" id="GO:0003700">
    <property type="term" value="F:DNA-binding transcription factor activity"/>
    <property type="evidence" value="ECO:0007669"/>
    <property type="project" value="InterPro"/>
</dbReference>
<dbReference type="RefSeq" id="WP_157302196.1">
    <property type="nucleotide sequence ID" value="NZ_BAAAZB010000021.1"/>
</dbReference>